<evidence type="ECO:0000256" key="1">
    <source>
        <dbReference type="ARBA" id="ARBA00011051"/>
    </source>
</evidence>
<organism evidence="5 6">
    <name type="scientific">Gemmatimonas aurantiaca</name>
    <dbReference type="NCBI Taxonomy" id="173480"/>
    <lineage>
        <taxon>Bacteria</taxon>
        <taxon>Pseudomonadati</taxon>
        <taxon>Gemmatimonadota</taxon>
        <taxon>Gemmatimonadia</taxon>
        <taxon>Gemmatimonadales</taxon>
        <taxon>Gemmatimonadaceae</taxon>
        <taxon>Gemmatimonas</taxon>
    </lineage>
</organism>
<dbReference type="PROSITE" id="PS51819">
    <property type="entry name" value="VOC"/>
    <property type="match status" value="1"/>
</dbReference>
<accession>A0A3D4V917</accession>
<evidence type="ECO:0000256" key="3">
    <source>
        <dbReference type="ARBA" id="ARBA00023251"/>
    </source>
</evidence>
<dbReference type="InterPro" id="IPR037523">
    <property type="entry name" value="VOC_core"/>
</dbReference>
<evidence type="ECO:0000313" key="6">
    <source>
        <dbReference type="Proteomes" id="UP000264071"/>
    </source>
</evidence>
<dbReference type="InterPro" id="IPR029068">
    <property type="entry name" value="Glyas_Bleomycin-R_OHBP_Dase"/>
</dbReference>
<dbReference type="AlphaFoldDB" id="A0A3D4V917"/>
<sequence length="127" mass="14195">MTQFLCAEPQLYVQDLDRALHFYTVQLGFSAAFVYGEPPFYTQVVRGGARLNLRHEDEPVIEPTRRERESLITATIALDDADALYAEYTAAGVPFAQALREEPWGARTFLVRDPDGNLLLFAGAGRS</sequence>
<dbReference type="GO" id="GO:0046677">
    <property type="term" value="P:response to antibiotic"/>
    <property type="evidence" value="ECO:0007669"/>
    <property type="project" value="UniProtKB-KW"/>
</dbReference>
<feature type="domain" description="VOC" evidence="4">
    <location>
        <begin position="3"/>
        <end position="124"/>
    </location>
</feature>
<dbReference type="OMA" id="AYIWISD"/>
<proteinExistence type="inferred from homology"/>
<dbReference type="InterPro" id="IPR004360">
    <property type="entry name" value="Glyas_Fos-R_dOase_dom"/>
</dbReference>
<dbReference type="Pfam" id="PF00903">
    <property type="entry name" value="Glyoxalase"/>
    <property type="match status" value="1"/>
</dbReference>
<evidence type="ECO:0000313" key="5">
    <source>
        <dbReference type="EMBL" id="HCT57620.1"/>
    </source>
</evidence>
<reference evidence="5 6" key="1">
    <citation type="journal article" date="2018" name="Nat. Biotechnol.">
        <title>A standardized bacterial taxonomy based on genome phylogeny substantially revises the tree of life.</title>
        <authorList>
            <person name="Parks D.H."/>
            <person name="Chuvochina M."/>
            <person name="Waite D.W."/>
            <person name="Rinke C."/>
            <person name="Skarshewski A."/>
            <person name="Chaumeil P.A."/>
            <person name="Hugenholtz P."/>
        </authorList>
    </citation>
    <scope>NUCLEOTIDE SEQUENCE [LARGE SCALE GENOMIC DNA]</scope>
    <source>
        <strain evidence="5">UBA8844</strain>
    </source>
</reference>
<comment type="similarity">
    <text evidence="1">Belongs to the bleomycin resistance protein family.</text>
</comment>
<keyword evidence="3" id="KW-0046">Antibiotic resistance</keyword>
<dbReference type="CDD" id="cd08349">
    <property type="entry name" value="BLMA_like"/>
    <property type="match status" value="1"/>
</dbReference>
<name>A0A3D4V917_9BACT</name>
<dbReference type="Proteomes" id="UP000264071">
    <property type="component" value="Unassembled WGS sequence"/>
</dbReference>
<evidence type="ECO:0000259" key="4">
    <source>
        <dbReference type="PROSITE" id="PS51819"/>
    </source>
</evidence>
<dbReference type="PANTHER" id="PTHR36503">
    <property type="entry name" value="BLR2520 PROTEIN"/>
    <property type="match status" value="1"/>
</dbReference>
<dbReference type="Gene3D" id="3.10.180.10">
    <property type="entry name" value="2,3-Dihydroxybiphenyl 1,2-Dioxygenase, domain 1"/>
    <property type="match status" value="1"/>
</dbReference>
<dbReference type="InterPro" id="IPR000335">
    <property type="entry name" value="Bleomycin-R"/>
</dbReference>
<protein>
    <recommendedName>
        <fullName evidence="2">Bleomycin resistance protein</fullName>
    </recommendedName>
</protein>
<evidence type="ECO:0000256" key="2">
    <source>
        <dbReference type="ARBA" id="ARBA00021572"/>
    </source>
</evidence>
<comment type="caution">
    <text evidence="5">The sequence shown here is derived from an EMBL/GenBank/DDBJ whole genome shotgun (WGS) entry which is preliminary data.</text>
</comment>
<dbReference type="PANTHER" id="PTHR36503:SF3">
    <property type="entry name" value="BLR0126 PROTEIN"/>
    <property type="match status" value="1"/>
</dbReference>
<dbReference type="SUPFAM" id="SSF54593">
    <property type="entry name" value="Glyoxalase/Bleomycin resistance protein/Dihydroxybiphenyl dioxygenase"/>
    <property type="match status" value="1"/>
</dbReference>
<dbReference type="EMBL" id="DPIY01000010">
    <property type="protein sequence ID" value="HCT57620.1"/>
    <property type="molecule type" value="Genomic_DNA"/>
</dbReference>
<gene>
    <name evidence="5" type="ORF">DGD08_10515</name>
</gene>